<dbReference type="EMBL" id="FQUU01000043">
    <property type="protein sequence ID" value="SHG06345.1"/>
    <property type="molecule type" value="Genomic_DNA"/>
</dbReference>
<dbReference type="RefSeq" id="WP_072837310.1">
    <property type="nucleotide sequence ID" value="NZ_FQUU01000043.1"/>
</dbReference>
<accession>A0A1M5GRI4</accession>
<dbReference type="OrthoDB" id="196808at2"/>
<evidence type="ECO:0000259" key="1">
    <source>
        <dbReference type="Pfam" id="PF13657"/>
    </source>
</evidence>
<evidence type="ECO:0000313" key="3">
    <source>
        <dbReference type="Proteomes" id="UP000184048"/>
    </source>
</evidence>
<organism evidence="2 3">
    <name type="scientific">Flavisolibacter ginsengisoli DSM 18119</name>
    <dbReference type="NCBI Taxonomy" id="1121884"/>
    <lineage>
        <taxon>Bacteria</taxon>
        <taxon>Pseudomonadati</taxon>
        <taxon>Bacteroidota</taxon>
        <taxon>Chitinophagia</taxon>
        <taxon>Chitinophagales</taxon>
        <taxon>Chitinophagaceae</taxon>
        <taxon>Flavisolibacter</taxon>
    </lineage>
</organism>
<gene>
    <name evidence="2" type="ORF">SAMN02745131_04213</name>
</gene>
<keyword evidence="3" id="KW-1185">Reference proteome</keyword>
<dbReference type="InterPro" id="IPR017508">
    <property type="entry name" value="HipA_N1"/>
</dbReference>
<keyword evidence="2" id="KW-0808">Transferase</keyword>
<name>A0A1M5GRI4_9BACT</name>
<dbReference type="AlphaFoldDB" id="A0A1M5GRI4"/>
<keyword evidence="2" id="KW-0418">Kinase</keyword>
<evidence type="ECO:0000313" key="2">
    <source>
        <dbReference type="EMBL" id="SHG06345.1"/>
    </source>
</evidence>
<dbReference type="NCBIfam" id="TIGR03071">
    <property type="entry name" value="couple_hipA"/>
    <property type="match status" value="1"/>
</dbReference>
<dbReference type="Pfam" id="PF13657">
    <property type="entry name" value="Couple_hipA"/>
    <property type="match status" value="1"/>
</dbReference>
<dbReference type="GO" id="GO:0016301">
    <property type="term" value="F:kinase activity"/>
    <property type="evidence" value="ECO:0007669"/>
    <property type="project" value="UniProtKB-KW"/>
</dbReference>
<dbReference type="STRING" id="1121884.SAMN02745131_04213"/>
<feature type="domain" description="HipA N-terminal subdomain 1" evidence="1">
    <location>
        <begin position="6"/>
        <end position="103"/>
    </location>
</feature>
<dbReference type="Proteomes" id="UP000184048">
    <property type="component" value="Unassembled WGS sequence"/>
</dbReference>
<proteinExistence type="predicted"/>
<protein>
    <submittedName>
        <fullName evidence="2">Serine/threonine-protein kinase HipA</fullName>
    </submittedName>
</protein>
<reference evidence="2 3" key="1">
    <citation type="submission" date="2016-11" db="EMBL/GenBank/DDBJ databases">
        <authorList>
            <person name="Jaros S."/>
            <person name="Januszkiewicz K."/>
            <person name="Wedrychowicz H."/>
        </authorList>
    </citation>
    <scope>NUCLEOTIDE SEQUENCE [LARGE SCALE GENOMIC DNA]</scope>
    <source>
        <strain evidence="2 3">DSM 18119</strain>
    </source>
</reference>
<sequence length="108" mass="12129">MAKGGVYINGLLAGTLEKEADGIYRFRYEDDYFYDNSRPSISLTLPKTIQAYESTDLFPFFYGLLAEGVNKDIQCRLLKIDEEDDFTRLLKTAGEDTIGAVTVKELAA</sequence>